<dbReference type="Proteomes" id="UP000031036">
    <property type="component" value="Unassembled WGS sequence"/>
</dbReference>
<comment type="caution">
    <text evidence="1">The sequence shown here is derived from an EMBL/GenBank/DDBJ whole genome shotgun (WGS) entry which is preliminary data.</text>
</comment>
<dbReference type="AlphaFoldDB" id="A0A0B2VJ66"/>
<evidence type="ECO:0000313" key="2">
    <source>
        <dbReference type="Proteomes" id="UP000031036"/>
    </source>
</evidence>
<name>A0A0B2VJ66_TOXCA</name>
<sequence>METETTRQLLLGLNRTSTTEADMQFQTVDGLGLLGLCHGVPNELELELSSFRRYGERLTVYGMRHLSRTDYRSKQKVATSGKGRARLVEYVLVMI</sequence>
<organism evidence="1 2">
    <name type="scientific">Toxocara canis</name>
    <name type="common">Canine roundworm</name>
    <dbReference type="NCBI Taxonomy" id="6265"/>
    <lineage>
        <taxon>Eukaryota</taxon>
        <taxon>Metazoa</taxon>
        <taxon>Ecdysozoa</taxon>
        <taxon>Nematoda</taxon>
        <taxon>Chromadorea</taxon>
        <taxon>Rhabditida</taxon>
        <taxon>Spirurina</taxon>
        <taxon>Ascaridomorpha</taxon>
        <taxon>Ascaridoidea</taxon>
        <taxon>Toxocaridae</taxon>
        <taxon>Toxocara</taxon>
    </lineage>
</organism>
<dbReference type="EMBL" id="JPKZ01001180">
    <property type="protein sequence ID" value="KHN83536.1"/>
    <property type="molecule type" value="Genomic_DNA"/>
</dbReference>
<proteinExistence type="predicted"/>
<gene>
    <name evidence="1" type="ORF">Tcan_10674</name>
</gene>
<reference evidence="1 2" key="1">
    <citation type="submission" date="2014-11" db="EMBL/GenBank/DDBJ databases">
        <title>Genetic blueprint of the zoonotic pathogen Toxocara canis.</title>
        <authorList>
            <person name="Zhu X.-Q."/>
            <person name="Korhonen P.K."/>
            <person name="Cai H."/>
            <person name="Young N.D."/>
            <person name="Nejsum P."/>
            <person name="von Samson-Himmelstjerna G."/>
            <person name="Boag P.R."/>
            <person name="Tan P."/>
            <person name="Li Q."/>
            <person name="Min J."/>
            <person name="Yang Y."/>
            <person name="Wang X."/>
            <person name="Fang X."/>
            <person name="Hall R.S."/>
            <person name="Hofmann A."/>
            <person name="Sternberg P.W."/>
            <person name="Jex A.R."/>
            <person name="Gasser R.B."/>
        </authorList>
    </citation>
    <scope>NUCLEOTIDE SEQUENCE [LARGE SCALE GENOMIC DNA]</scope>
    <source>
        <strain evidence="1">PN_DK_2014</strain>
    </source>
</reference>
<accession>A0A0B2VJ66</accession>
<keyword evidence="2" id="KW-1185">Reference proteome</keyword>
<protein>
    <submittedName>
        <fullName evidence="1">Uncharacterized protein</fullName>
    </submittedName>
</protein>
<evidence type="ECO:0000313" key="1">
    <source>
        <dbReference type="EMBL" id="KHN83536.1"/>
    </source>
</evidence>